<dbReference type="AlphaFoldDB" id="A0A3D9HHU1"/>
<evidence type="ECO:0000313" key="2">
    <source>
        <dbReference type="Proteomes" id="UP000256845"/>
    </source>
</evidence>
<dbReference type="EMBL" id="QRDW01000006">
    <property type="protein sequence ID" value="RED49033.1"/>
    <property type="molecule type" value="Genomic_DNA"/>
</dbReference>
<keyword evidence="2" id="KW-1185">Reference proteome</keyword>
<dbReference type="RefSeq" id="WP_115937244.1">
    <property type="nucleotide sequence ID" value="NZ_QRDW01000006.1"/>
</dbReference>
<reference evidence="1 2" key="1">
    <citation type="submission" date="2018-07" db="EMBL/GenBank/DDBJ databases">
        <title>Genomic Encyclopedia of Type Strains, Phase III (KMG-III): the genomes of soil and plant-associated and newly described type strains.</title>
        <authorList>
            <person name="Whitman W."/>
        </authorList>
    </citation>
    <scope>NUCLEOTIDE SEQUENCE [LARGE SCALE GENOMIC DNA]</scope>
    <source>
        <strain evidence="1 2">CECT 8488</strain>
    </source>
</reference>
<sequence>MRRSVVFGALLLGACQTVPVTQHGNVLAAGPDAVKDCKSAGIVFGQSDKGGVWIKYGINEAKIEAMEQAEQIQATHVTWQDFQSNNGWTSVKGEAWRCKGLD</sequence>
<comment type="caution">
    <text evidence="1">The sequence shown here is derived from an EMBL/GenBank/DDBJ whole genome shotgun (WGS) entry which is preliminary data.</text>
</comment>
<accession>A0A3D9HHU1</accession>
<evidence type="ECO:0000313" key="1">
    <source>
        <dbReference type="EMBL" id="RED49033.1"/>
    </source>
</evidence>
<dbReference type="Proteomes" id="UP000256845">
    <property type="component" value="Unassembled WGS sequence"/>
</dbReference>
<name>A0A3D9HHU1_9PROT</name>
<evidence type="ECO:0008006" key="3">
    <source>
        <dbReference type="Google" id="ProtNLM"/>
    </source>
</evidence>
<organism evidence="1 2">
    <name type="scientific">Aestuariispira insulae</name>
    <dbReference type="NCBI Taxonomy" id="1461337"/>
    <lineage>
        <taxon>Bacteria</taxon>
        <taxon>Pseudomonadati</taxon>
        <taxon>Pseudomonadota</taxon>
        <taxon>Alphaproteobacteria</taxon>
        <taxon>Rhodospirillales</taxon>
        <taxon>Kiloniellaceae</taxon>
        <taxon>Aestuariispira</taxon>
    </lineage>
</organism>
<gene>
    <name evidence="1" type="ORF">DFP90_1069</name>
</gene>
<protein>
    <recommendedName>
        <fullName evidence="3">DUF4156 domain-containing protein</fullName>
    </recommendedName>
</protein>
<proteinExistence type="predicted"/>
<dbReference type="PROSITE" id="PS51257">
    <property type="entry name" value="PROKAR_LIPOPROTEIN"/>
    <property type="match status" value="1"/>
</dbReference>